<dbReference type="AlphaFoldDB" id="J6EUE3"/>
<feature type="compositionally biased region" description="Polar residues" evidence="1">
    <location>
        <begin position="202"/>
        <end position="225"/>
    </location>
</feature>
<reference evidence="2 3" key="1">
    <citation type="journal article" date="2012" name="Eukaryot. Cell">
        <title>Draft genome sequence of CBS 2479, the standard type strain of Trichosporon asahii.</title>
        <authorList>
            <person name="Yang R.Y."/>
            <person name="Li H.T."/>
            <person name="Zhu H."/>
            <person name="Zhou G.P."/>
            <person name="Wang M."/>
            <person name="Wang L."/>
        </authorList>
    </citation>
    <scope>NUCLEOTIDE SEQUENCE [LARGE SCALE GENOMIC DNA]</scope>
    <source>
        <strain evidence="3">ATCC 90039 / CBS 2479 / JCM 2466 / KCTC 7840 / NCYC 2677 / UAMH 7654</strain>
    </source>
</reference>
<feature type="compositionally biased region" description="Polar residues" evidence="1">
    <location>
        <begin position="304"/>
        <end position="317"/>
    </location>
</feature>
<dbReference type="KEGG" id="tasa:A1Q1_05054"/>
<feature type="compositionally biased region" description="Acidic residues" evidence="1">
    <location>
        <begin position="807"/>
        <end position="825"/>
    </location>
</feature>
<feature type="compositionally biased region" description="Basic and acidic residues" evidence="1">
    <location>
        <begin position="95"/>
        <end position="118"/>
    </location>
</feature>
<proteinExistence type="predicted"/>
<protein>
    <submittedName>
        <fullName evidence="2">Uncharacterized protein</fullName>
    </submittedName>
</protein>
<sequence>MPPSDGNHNARPPSGARGSNNHQLPQLRYDPDSGMTRYDPSATRLPSEPSTSRLPFAPPSQSSGSHHRGRSRSPVRSRPTHSLPPRPRSPARYSESNRHSLPRRPDRSDHYVSLERRRSPSFSHYSPPPGRYSEARRRSPPSRYSPPPRDPSSAGFGEPPGPRRQRDGDPSSWPSHSHTLGPSRGLRQSDQPAPSSAPVPTINASEPSGSGNRQQASLTPSTTAPGSGHGLVRGPNESKSAFKKRKRKAHIERSSQLGQRGQAQQPPPQTQQQQGQKRPQNASDGEEGRQPQRKRNRGKKGNKVQTDGAQNSKIASRSDSEPSNEEPVTRKPTKTASPPPTQRAIELGGQVWAIPEVRARVMAALAMWTECDGKDHTLPLMSLDRKTFESAVGARWNMVRLDSIGFDFLTDKSLEGAAGWRREIYRKAIASLDVSGCTPGLVVHGQTFPGMPEMFDIFPRLMVVSCDDMMLRDPRRAAAIGSTNGSGFGCAAEPLITPVPDGAPTFELHVRKMYGLMPGEPDPTGDGDQIPTPSYDLSPYGALADDIRVRWSFTLKPSVSHAIAQEYSCDSNDFLQASDAELAALPLPSMLELDLYTLHILNDGGDYTRAWTRLLAIRRARGLHTFLISLAGPMDLKDLKRSTRAIAEMLHPYFWVGMDNLRSIGVMIECPDDEEESEGCIFIGCMPLPAPGEKRAPNPIPPETTSLPPRFQRVVARMIVDVPPMMFPQFRIIQAKLPNARDVARAMRRLLALRSDFDLWIEILSNSYEDVDLLARAWTSKVMQFAEGIQHDNGEDGAVVEGTWETDSSDVSESDSEDSDPEEVDGTIHVKAEPQSPHVKAEPQSPRVKTEPASPRIKTEPLSPVSRAEHRVSAQSPTQVKQERSPTPS</sequence>
<feature type="compositionally biased region" description="Low complexity" evidence="1">
    <location>
        <begin position="256"/>
        <end position="280"/>
    </location>
</feature>
<comment type="caution">
    <text evidence="2">The sequence shown here is derived from an EMBL/GenBank/DDBJ whole genome shotgun (WGS) entry which is preliminary data.</text>
</comment>
<dbReference type="GeneID" id="25988566"/>
<accession>J6EUE3</accession>
<evidence type="ECO:0000313" key="2">
    <source>
        <dbReference type="EMBL" id="EJT46407.1"/>
    </source>
</evidence>
<feature type="region of interest" description="Disordered" evidence="1">
    <location>
        <begin position="1"/>
        <end position="342"/>
    </location>
</feature>
<feature type="compositionally biased region" description="Basic residues" evidence="1">
    <location>
        <begin position="241"/>
        <end position="250"/>
    </location>
</feature>
<name>J6EUE3_TRIAS</name>
<dbReference type="HOGENOM" id="CLU_324708_0_0_1"/>
<feature type="compositionally biased region" description="Basic residues" evidence="1">
    <location>
        <begin position="291"/>
        <end position="302"/>
    </location>
</feature>
<feature type="region of interest" description="Disordered" evidence="1">
    <location>
        <begin position="792"/>
        <end position="889"/>
    </location>
</feature>
<dbReference type="RefSeq" id="XP_014177336.1">
    <property type="nucleotide sequence ID" value="XM_014321861.1"/>
</dbReference>
<dbReference type="VEuPathDB" id="FungiDB:A1Q1_05054"/>
<gene>
    <name evidence="2" type="ORF">A1Q1_05054</name>
</gene>
<feature type="compositionally biased region" description="Polar residues" evidence="1">
    <location>
        <begin position="172"/>
        <end position="194"/>
    </location>
</feature>
<dbReference type="EMBL" id="ALBS01000295">
    <property type="protein sequence ID" value="EJT46407.1"/>
    <property type="molecule type" value="Genomic_DNA"/>
</dbReference>
<evidence type="ECO:0000256" key="1">
    <source>
        <dbReference type="SAM" id="MobiDB-lite"/>
    </source>
</evidence>
<feature type="compositionally biased region" description="Basic residues" evidence="1">
    <location>
        <begin position="65"/>
        <end position="79"/>
    </location>
</feature>
<dbReference type="Proteomes" id="UP000002748">
    <property type="component" value="Unassembled WGS sequence"/>
</dbReference>
<organism evidence="2 3">
    <name type="scientific">Trichosporon asahii var. asahii (strain ATCC 90039 / CBS 2479 / JCM 2466 / KCTC 7840 / NBRC 103889/ NCYC 2677 / UAMH 7654)</name>
    <name type="common">Yeast</name>
    <dbReference type="NCBI Taxonomy" id="1186058"/>
    <lineage>
        <taxon>Eukaryota</taxon>
        <taxon>Fungi</taxon>
        <taxon>Dikarya</taxon>
        <taxon>Basidiomycota</taxon>
        <taxon>Agaricomycotina</taxon>
        <taxon>Tremellomycetes</taxon>
        <taxon>Trichosporonales</taxon>
        <taxon>Trichosporonaceae</taxon>
        <taxon>Trichosporon</taxon>
    </lineage>
</organism>
<evidence type="ECO:0000313" key="3">
    <source>
        <dbReference type="Proteomes" id="UP000002748"/>
    </source>
</evidence>